<evidence type="ECO:0000256" key="6">
    <source>
        <dbReference type="ARBA" id="ARBA00023137"/>
    </source>
</evidence>
<dbReference type="InterPro" id="IPR017441">
    <property type="entry name" value="Protein_kinase_ATP_BS"/>
</dbReference>
<dbReference type="EMBL" id="OV651813">
    <property type="protein sequence ID" value="CAH1099273.1"/>
    <property type="molecule type" value="Genomic_DNA"/>
</dbReference>
<dbReference type="GO" id="GO:0030424">
    <property type="term" value="C:axon"/>
    <property type="evidence" value="ECO:0007669"/>
    <property type="project" value="TreeGrafter"/>
</dbReference>
<keyword evidence="9" id="KW-0675">Receptor</keyword>
<dbReference type="PROSITE" id="PS00239">
    <property type="entry name" value="RECEPTOR_TYR_KIN_II"/>
    <property type="match status" value="1"/>
</dbReference>
<dbReference type="GO" id="GO:1990090">
    <property type="term" value="P:cellular response to nerve growth factor stimulus"/>
    <property type="evidence" value="ECO:0007669"/>
    <property type="project" value="TreeGrafter"/>
</dbReference>
<dbReference type="OrthoDB" id="2431000at2759"/>
<name>A0A9P0G456_9CUCU</name>
<dbReference type="PANTHER" id="PTHR24416">
    <property type="entry name" value="TYROSINE-PROTEIN KINASE RECEPTOR"/>
    <property type="match status" value="1"/>
</dbReference>
<keyword evidence="9" id="KW-0597">Phosphoprotein</keyword>
<evidence type="ECO:0000256" key="3">
    <source>
        <dbReference type="ARBA" id="ARBA00022741"/>
    </source>
</evidence>
<feature type="binding site" evidence="8">
    <location>
        <position position="227"/>
    </location>
    <ligand>
        <name>ATP</name>
        <dbReference type="ChEBI" id="CHEBI:30616"/>
    </ligand>
</feature>
<dbReference type="InterPro" id="IPR002011">
    <property type="entry name" value="Tyr_kinase_rcpt_2_CS"/>
</dbReference>
<keyword evidence="13" id="KW-1185">Reference proteome</keyword>
<dbReference type="GO" id="GO:0005886">
    <property type="term" value="C:plasma membrane"/>
    <property type="evidence" value="ECO:0007669"/>
    <property type="project" value="TreeGrafter"/>
</dbReference>
<evidence type="ECO:0000256" key="9">
    <source>
        <dbReference type="RuleBase" id="RU000312"/>
    </source>
</evidence>
<evidence type="ECO:0000256" key="4">
    <source>
        <dbReference type="ARBA" id="ARBA00022777"/>
    </source>
</evidence>
<comment type="catalytic activity">
    <reaction evidence="7 9">
        <text>L-tyrosyl-[protein] + ATP = O-phospho-L-tyrosyl-[protein] + ADP + H(+)</text>
        <dbReference type="Rhea" id="RHEA:10596"/>
        <dbReference type="Rhea" id="RHEA-COMP:10136"/>
        <dbReference type="Rhea" id="RHEA-COMP:20101"/>
        <dbReference type="ChEBI" id="CHEBI:15378"/>
        <dbReference type="ChEBI" id="CHEBI:30616"/>
        <dbReference type="ChEBI" id="CHEBI:46858"/>
        <dbReference type="ChEBI" id="CHEBI:61978"/>
        <dbReference type="ChEBI" id="CHEBI:456216"/>
        <dbReference type="EC" id="2.7.10.1"/>
    </reaction>
</comment>
<accession>A0A9P0G456</accession>
<dbReference type="PANTHER" id="PTHR24416:SF619">
    <property type="entry name" value="TYROSINE-PROTEIN KINASE TRANSMEMBRANE RECEPTOR ROR-LIKE PROTEIN"/>
    <property type="match status" value="1"/>
</dbReference>
<dbReference type="PROSITE" id="PS00109">
    <property type="entry name" value="PROTEIN_KINASE_TYR"/>
    <property type="match status" value="1"/>
</dbReference>
<proteinExistence type="inferred from homology"/>
<dbReference type="Pfam" id="PF07714">
    <property type="entry name" value="PK_Tyr_Ser-Thr"/>
    <property type="match status" value="1"/>
</dbReference>
<evidence type="ECO:0000256" key="10">
    <source>
        <dbReference type="SAM" id="Phobius"/>
    </source>
</evidence>
<organism evidence="12 13">
    <name type="scientific">Psylliodes chrysocephalus</name>
    <dbReference type="NCBI Taxonomy" id="3402493"/>
    <lineage>
        <taxon>Eukaryota</taxon>
        <taxon>Metazoa</taxon>
        <taxon>Ecdysozoa</taxon>
        <taxon>Arthropoda</taxon>
        <taxon>Hexapoda</taxon>
        <taxon>Insecta</taxon>
        <taxon>Pterygota</taxon>
        <taxon>Neoptera</taxon>
        <taxon>Endopterygota</taxon>
        <taxon>Coleoptera</taxon>
        <taxon>Polyphaga</taxon>
        <taxon>Cucujiformia</taxon>
        <taxon>Chrysomeloidea</taxon>
        <taxon>Chrysomelidae</taxon>
        <taxon>Galerucinae</taxon>
        <taxon>Alticini</taxon>
        <taxon>Psylliodes</taxon>
    </lineage>
</organism>
<dbReference type="GO" id="GO:0004714">
    <property type="term" value="F:transmembrane receptor protein tyrosine kinase activity"/>
    <property type="evidence" value="ECO:0007669"/>
    <property type="project" value="UniProtKB-EC"/>
</dbReference>
<dbReference type="InterPro" id="IPR011009">
    <property type="entry name" value="Kinase-like_dom_sf"/>
</dbReference>
<dbReference type="InterPro" id="IPR020635">
    <property type="entry name" value="Tyr_kinase_cat_dom"/>
</dbReference>
<evidence type="ECO:0000256" key="7">
    <source>
        <dbReference type="ARBA" id="ARBA00051243"/>
    </source>
</evidence>
<dbReference type="InterPro" id="IPR050122">
    <property type="entry name" value="RTK"/>
</dbReference>
<reference evidence="12" key="1">
    <citation type="submission" date="2022-01" db="EMBL/GenBank/DDBJ databases">
        <authorList>
            <person name="King R."/>
        </authorList>
    </citation>
    <scope>NUCLEOTIDE SEQUENCE</scope>
</reference>
<evidence type="ECO:0000256" key="1">
    <source>
        <dbReference type="ARBA" id="ARBA00004167"/>
    </source>
</evidence>
<dbReference type="GO" id="GO:0043235">
    <property type="term" value="C:receptor complex"/>
    <property type="evidence" value="ECO:0007669"/>
    <property type="project" value="TreeGrafter"/>
</dbReference>
<gene>
    <name evidence="12" type="ORF">PSYICH_LOCUS1209</name>
</gene>
<protein>
    <recommendedName>
        <fullName evidence="9">Tyrosine-protein kinase receptor</fullName>
        <ecNumber evidence="9">2.7.10.1</ecNumber>
    </recommendedName>
</protein>
<dbReference type="GO" id="GO:0007169">
    <property type="term" value="P:cell surface receptor protein tyrosine kinase signaling pathway"/>
    <property type="evidence" value="ECO:0007669"/>
    <property type="project" value="InterPro"/>
</dbReference>
<dbReference type="AlphaFoldDB" id="A0A9P0G456"/>
<dbReference type="GO" id="GO:0051897">
    <property type="term" value="P:positive regulation of phosphatidylinositol 3-kinase/protein kinase B signal transduction"/>
    <property type="evidence" value="ECO:0007669"/>
    <property type="project" value="TreeGrafter"/>
</dbReference>
<dbReference type="PROSITE" id="PS50011">
    <property type="entry name" value="PROTEIN_KINASE_DOM"/>
    <property type="match status" value="1"/>
</dbReference>
<evidence type="ECO:0000256" key="5">
    <source>
        <dbReference type="ARBA" id="ARBA00022840"/>
    </source>
</evidence>
<comment type="subcellular location">
    <subcellularLocation>
        <location evidence="1">Membrane</location>
        <topology evidence="1">Single-pass membrane protein</topology>
    </subcellularLocation>
</comment>
<comment type="similarity">
    <text evidence="9">Belongs to the protein kinase superfamily. Tyr protein kinase family. Insulin receptor subfamily.</text>
</comment>
<evidence type="ECO:0000256" key="2">
    <source>
        <dbReference type="ARBA" id="ARBA00022679"/>
    </source>
</evidence>
<dbReference type="PROSITE" id="PS00107">
    <property type="entry name" value="PROTEIN_KINASE_ATP"/>
    <property type="match status" value="1"/>
</dbReference>
<feature type="domain" description="Protein kinase" evidence="11">
    <location>
        <begin position="195"/>
        <end position="465"/>
    </location>
</feature>
<keyword evidence="6" id="KW-0829">Tyrosine-protein kinase</keyword>
<dbReference type="Proteomes" id="UP001153636">
    <property type="component" value="Chromosome 1"/>
</dbReference>
<feature type="transmembrane region" description="Helical" evidence="10">
    <location>
        <begin position="127"/>
        <end position="146"/>
    </location>
</feature>
<dbReference type="InterPro" id="IPR008266">
    <property type="entry name" value="Tyr_kinase_AS"/>
</dbReference>
<keyword evidence="10" id="KW-1133">Transmembrane helix</keyword>
<dbReference type="GO" id="GO:0005030">
    <property type="term" value="F:neurotrophin receptor activity"/>
    <property type="evidence" value="ECO:0007669"/>
    <property type="project" value="TreeGrafter"/>
</dbReference>
<evidence type="ECO:0000313" key="12">
    <source>
        <dbReference type="EMBL" id="CAH1099273.1"/>
    </source>
</evidence>
<dbReference type="InterPro" id="IPR001245">
    <property type="entry name" value="Ser-Thr/Tyr_kinase_cat_dom"/>
</dbReference>
<dbReference type="SMART" id="SM00219">
    <property type="entry name" value="TyrKc"/>
    <property type="match status" value="1"/>
</dbReference>
<dbReference type="GO" id="GO:0010976">
    <property type="term" value="P:positive regulation of neuron projection development"/>
    <property type="evidence" value="ECO:0007669"/>
    <property type="project" value="TreeGrafter"/>
</dbReference>
<evidence type="ECO:0000259" key="11">
    <source>
        <dbReference type="PROSITE" id="PS50011"/>
    </source>
</evidence>
<sequence>MRKQRLSRKRAIDKPLGMREVIAFQGSCTPNACVGEVACKPFANGTYMCICTHDSKPPYADGSCPRKVVASGNSASEVDESSGRIPVQPIASHENHLSLTNTLKPQLAIPVVKSASVISNYNYGQHLFIFIPSILILGILLFFSIYCLKKKRRRRDNSSPISLKQNFLISERYAPNPHYTACSATGVPILKKETLSFLKEVGEGCFGKVFKGELICDDDQIEIVAIKVLKDSANKEAEEDFLREVEIMSAFKHPNILSLLGVVLKDENINPMMVFEFMPHGDLAELLRFQKRSDLDKDLPELRKTDLLTITLQIGRGMKYLASQRFVHRDLACRNCLVTEGPIVKIADFGMSRDVYTSDYYRIGGSRLLPVRWMAPESVVYGRFTLESDIWSYGVVLWEIFSFGKQPYYGHSNEEVVHLIIDGIMLIPPEDCPSTICDLMKNCWKTEPRNRTTFPLICERLEEIYKMSQSLSCSFETEKKKLKNLPRPPPLPSVDELDIVDGQGYLKPIETEPVSYLETVCD</sequence>
<dbReference type="EC" id="2.7.10.1" evidence="9"/>
<dbReference type="Gene3D" id="1.10.510.10">
    <property type="entry name" value="Transferase(Phosphotransferase) domain 1"/>
    <property type="match status" value="1"/>
</dbReference>
<keyword evidence="9 10" id="KW-0812">Transmembrane</keyword>
<dbReference type="PRINTS" id="PR00109">
    <property type="entry name" value="TYRKINASE"/>
</dbReference>
<dbReference type="GO" id="GO:0043121">
    <property type="term" value="F:neurotrophin binding"/>
    <property type="evidence" value="ECO:0007669"/>
    <property type="project" value="TreeGrafter"/>
</dbReference>
<dbReference type="InterPro" id="IPR000719">
    <property type="entry name" value="Prot_kinase_dom"/>
</dbReference>
<dbReference type="GO" id="GO:0005524">
    <property type="term" value="F:ATP binding"/>
    <property type="evidence" value="ECO:0007669"/>
    <property type="project" value="UniProtKB-UniRule"/>
</dbReference>
<dbReference type="SUPFAM" id="SSF56112">
    <property type="entry name" value="Protein kinase-like (PK-like)"/>
    <property type="match status" value="1"/>
</dbReference>
<keyword evidence="4" id="KW-0418">Kinase</keyword>
<dbReference type="FunFam" id="1.10.510.10:FF:001614">
    <property type="entry name" value="Nerve growth factor receptor TRKA, putative"/>
    <property type="match status" value="1"/>
</dbReference>
<keyword evidence="10" id="KW-0472">Membrane</keyword>
<keyword evidence="2" id="KW-0808">Transferase</keyword>
<evidence type="ECO:0000313" key="13">
    <source>
        <dbReference type="Proteomes" id="UP001153636"/>
    </source>
</evidence>
<evidence type="ECO:0000256" key="8">
    <source>
        <dbReference type="PROSITE-ProRule" id="PRU10141"/>
    </source>
</evidence>
<keyword evidence="5 8" id="KW-0067">ATP-binding</keyword>
<keyword evidence="3 8" id="KW-0547">Nucleotide-binding</keyword>